<feature type="transmembrane region" description="Helical" evidence="11">
    <location>
        <begin position="133"/>
        <end position="153"/>
    </location>
</feature>
<dbReference type="NCBIfam" id="TIGR00861">
    <property type="entry name" value="MIP"/>
    <property type="match status" value="1"/>
</dbReference>
<dbReference type="EMBL" id="MU128944">
    <property type="protein sequence ID" value="KAF9515990.1"/>
    <property type="molecule type" value="Genomic_DNA"/>
</dbReference>
<comment type="caution">
    <text evidence="12">The sequence shown here is derived from an EMBL/GenBank/DDBJ whole genome shotgun (WGS) entry which is preliminary data.</text>
</comment>
<evidence type="ECO:0000256" key="1">
    <source>
        <dbReference type="ARBA" id="ARBA00004141"/>
    </source>
</evidence>
<comment type="similarity">
    <text evidence="2 9">Belongs to the MIP/aquaporin (TC 1.A.8) family.</text>
</comment>
<dbReference type="Pfam" id="PF00230">
    <property type="entry name" value="MIP"/>
    <property type="match status" value="1"/>
</dbReference>
<feature type="transmembrane region" description="Helical" evidence="11">
    <location>
        <begin position="92"/>
        <end position="112"/>
    </location>
</feature>
<evidence type="ECO:0008006" key="14">
    <source>
        <dbReference type="Google" id="ProtNLM"/>
    </source>
</evidence>
<dbReference type="CDD" id="cd00333">
    <property type="entry name" value="MIP"/>
    <property type="match status" value="1"/>
</dbReference>
<feature type="transmembrane region" description="Helical" evidence="11">
    <location>
        <begin position="179"/>
        <end position="203"/>
    </location>
</feature>
<reference evidence="12" key="1">
    <citation type="journal article" date="2020" name="Nat. Commun.">
        <title>Large-scale genome sequencing of mycorrhizal fungi provides insights into the early evolution of symbiotic traits.</title>
        <authorList>
            <person name="Miyauchi S."/>
            <person name="Kiss E."/>
            <person name="Kuo A."/>
            <person name="Drula E."/>
            <person name="Kohler A."/>
            <person name="Sanchez-Garcia M."/>
            <person name="Morin E."/>
            <person name="Andreopoulos B."/>
            <person name="Barry K.W."/>
            <person name="Bonito G."/>
            <person name="Buee M."/>
            <person name="Carver A."/>
            <person name="Chen C."/>
            <person name="Cichocki N."/>
            <person name="Clum A."/>
            <person name="Culley D."/>
            <person name="Crous P.W."/>
            <person name="Fauchery L."/>
            <person name="Girlanda M."/>
            <person name="Hayes R.D."/>
            <person name="Keri Z."/>
            <person name="LaButti K."/>
            <person name="Lipzen A."/>
            <person name="Lombard V."/>
            <person name="Magnuson J."/>
            <person name="Maillard F."/>
            <person name="Murat C."/>
            <person name="Nolan M."/>
            <person name="Ohm R.A."/>
            <person name="Pangilinan J."/>
            <person name="Pereira M.F."/>
            <person name="Perotto S."/>
            <person name="Peter M."/>
            <person name="Pfister S."/>
            <person name="Riley R."/>
            <person name="Sitrit Y."/>
            <person name="Stielow J.B."/>
            <person name="Szollosi G."/>
            <person name="Zifcakova L."/>
            <person name="Stursova M."/>
            <person name="Spatafora J.W."/>
            <person name="Tedersoo L."/>
            <person name="Vaario L.M."/>
            <person name="Yamada A."/>
            <person name="Yan M."/>
            <person name="Wang P."/>
            <person name="Xu J."/>
            <person name="Bruns T."/>
            <person name="Baldrian P."/>
            <person name="Vilgalys R."/>
            <person name="Dunand C."/>
            <person name="Henrissat B."/>
            <person name="Grigoriev I.V."/>
            <person name="Hibbett D."/>
            <person name="Nagy L.G."/>
            <person name="Martin F.M."/>
        </authorList>
    </citation>
    <scope>NUCLEOTIDE SEQUENCE</scope>
    <source>
        <strain evidence="12">UP504</strain>
    </source>
</reference>
<proteinExistence type="inferred from homology"/>
<evidence type="ECO:0000256" key="2">
    <source>
        <dbReference type="ARBA" id="ARBA00006175"/>
    </source>
</evidence>
<evidence type="ECO:0000256" key="6">
    <source>
        <dbReference type="ARBA" id="ARBA00022989"/>
    </source>
</evidence>
<dbReference type="PROSITE" id="PS00221">
    <property type="entry name" value="MIP"/>
    <property type="match status" value="1"/>
</dbReference>
<feature type="transmembrane region" description="Helical" evidence="11">
    <location>
        <begin position="268"/>
        <end position="294"/>
    </location>
</feature>
<gene>
    <name evidence="12" type="ORF">BS47DRAFT_709630</name>
</gene>
<comment type="subcellular location">
    <subcellularLocation>
        <location evidence="1">Membrane</location>
        <topology evidence="1">Multi-pass membrane protein</topology>
    </subcellularLocation>
</comment>
<dbReference type="OrthoDB" id="3222at2759"/>
<evidence type="ECO:0000256" key="10">
    <source>
        <dbReference type="SAM" id="MobiDB-lite"/>
    </source>
</evidence>
<protein>
    <recommendedName>
        <fullName evidence="14">Aquaporin</fullName>
    </recommendedName>
</protein>
<dbReference type="InterPro" id="IPR023271">
    <property type="entry name" value="Aquaporin-like"/>
</dbReference>
<dbReference type="AlphaFoldDB" id="A0A9P6B1W5"/>
<dbReference type="Proteomes" id="UP000886523">
    <property type="component" value="Unassembled WGS sequence"/>
</dbReference>
<keyword evidence="5" id="KW-0677">Repeat</keyword>
<keyword evidence="13" id="KW-1185">Reference proteome</keyword>
<keyword evidence="3 9" id="KW-0813">Transport</keyword>
<dbReference type="PANTHER" id="PTHR43829">
    <property type="entry name" value="AQUAPORIN OR AQUAGLYCEROPORIN RELATED"/>
    <property type="match status" value="1"/>
</dbReference>
<dbReference type="Gene3D" id="1.20.1080.10">
    <property type="entry name" value="Glycerol uptake facilitator protein"/>
    <property type="match status" value="1"/>
</dbReference>
<dbReference type="PANTHER" id="PTHR43829:SF9">
    <property type="entry name" value="AQUAPORIN-9"/>
    <property type="match status" value="1"/>
</dbReference>
<keyword evidence="6 11" id="KW-1133">Transmembrane helix</keyword>
<accession>A0A9P6B1W5</accession>
<name>A0A9P6B1W5_9AGAM</name>
<evidence type="ECO:0000256" key="8">
    <source>
        <dbReference type="ARBA" id="ARBA00034651"/>
    </source>
</evidence>
<evidence type="ECO:0000256" key="4">
    <source>
        <dbReference type="ARBA" id="ARBA00022692"/>
    </source>
</evidence>
<comment type="catalytic activity">
    <reaction evidence="8">
        <text>H2O(in) = H2O(out)</text>
        <dbReference type="Rhea" id="RHEA:29667"/>
        <dbReference type="ChEBI" id="CHEBI:15377"/>
    </reaction>
</comment>
<evidence type="ECO:0000256" key="11">
    <source>
        <dbReference type="SAM" id="Phobius"/>
    </source>
</evidence>
<feature type="transmembrane region" description="Helical" evidence="11">
    <location>
        <begin position="54"/>
        <end position="80"/>
    </location>
</feature>
<dbReference type="InterPro" id="IPR000425">
    <property type="entry name" value="MIP"/>
</dbReference>
<organism evidence="12 13">
    <name type="scientific">Hydnum rufescens UP504</name>
    <dbReference type="NCBI Taxonomy" id="1448309"/>
    <lineage>
        <taxon>Eukaryota</taxon>
        <taxon>Fungi</taxon>
        <taxon>Dikarya</taxon>
        <taxon>Basidiomycota</taxon>
        <taxon>Agaricomycotina</taxon>
        <taxon>Agaricomycetes</taxon>
        <taxon>Cantharellales</taxon>
        <taxon>Hydnaceae</taxon>
        <taxon>Hydnum</taxon>
    </lineage>
</organism>
<dbReference type="GO" id="GO:0015250">
    <property type="term" value="F:water channel activity"/>
    <property type="evidence" value="ECO:0007669"/>
    <property type="project" value="TreeGrafter"/>
</dbReference>
<dbReference type="PRINTS" id="PR00783">
    <property type="entry name" value="MINTRINSICP"/>
</dbReference>
<keyword evidence="4 9" id="KW-0812">Transmembrane</keyword>
<evidence type="ECO:0000256" key="7">
    <source>
        <dbReference type="ARBA" id="ARBA00023136"/>
    </source>
</evidence>
<dbReference type="GO" id="GO:0005886">
    <property type="term" value="C:plasma membrane"/>
    <property type="evidence" value="ECO:0007669"/>
    <property type="project" value="TreeGrafter"/>
</dbReference>
<dbReference type="SUPFAM" id="SSF81338">
    <property type="entry name" value="Aquaporin-like"/>
    <property type="match status" value="1"/>
</dbReference>
<evidence type="ECO:0000313" key="13">
    <source>
        <dbReference type="Proteomes" id="UP000886523"/>
    </source>
</evidence>
<sequence>MARPSNPQRQSVGKLSDDTTSPVLQNSSGLEHTQYPNRWVRFRKEYVRDAASEFLGTMMLVLFGSSSGCQVVLSSFTAVASSPKGDTLTVPFGYAVGISLGIWVASGSGGHINPAVTLAMAVFRGFPWKKVPVYWLAQTAGGCFGALVAYSNYMHAISIVDPDKTRLTASIFAGYALDYLPAAACFFSEFLGTALLVMTLLAALDKYSGAPPAGLVPLVFFILFLGEGMALGMETAFALNPARDFGPRIALSMLGYSRHVVWNYRSQYWLWTGILAPLSGGVVGALVYDVFLYIGSDSIVNKPTQGARQYIPSERSQPAPSTEAV</sequence>
<evidence type="ECO:0000256" key="5">
    <source>
        <dbReference type="ARBA" id="ARBA00022737"/>
    </source>
</evidence>
<feature type="region of interest" description="Disordered" evidence="10">
    <location>
        <begin position="1"/>
        <end position="29"/>
    </location>
</feature>
<evidence type="ECO:0000256" key="3">
    <source>
        <dbReference type="ARBA" id="ARBA00022448"/>
    </source>
</evidence>
<dbReference type="InterPro" id="IPR050363">
    <property type="entry name" value="MIP/Aquaporin"/>
</dbReference>
<keyword evidence="7 11" id="KW-0472">Membrane</keyword>
<evidence type="ECO:0000256" key="9">
    <source>
        <dbReference type="RuleBase" id="RU000477"/>
    </source>
</evidence>
<feature type="transmembrane region" description="Helical" evidence="11">
    <location>
        <begin position="215"/>
        <end position="239"/>
    </location>
</feature>
<dbReference type="GO" id="GO:0015254">
    <property type="term" value="F:glycerol channel activity"/>
    <property type="evidence" value="ECO:0007669"/>
    <property type="project" value="TreeGrafter"/>
</dbReference>
<evidence type="ECO:0000313" key="12">
    <source>
        <dbReference type="EMBL" id="KAF9515990.1"/>
    </source>
</evidence>
<dbReference type="InterPro" id="IPR022357">
    <property type="entry name" value="MIP_CS"/>
</dbReference>